<dbReference type="EMBL" id="DS268554">
    <property type="protein sequence ID" value="EFO89300.1"/>
    <property type="molecule type" value="Genomic_DNA"/>
</dbReference>
<dbReference type="STRING" id="31234.E3N841"/>
<evidence type="ECO:0000313" key="14">
    <source>
        <dbReference type="Proteomes" id="UP000008281"/>
    </source>
</evidence>
<dbReference type="InterPro" id="IPR013088">
    <property type="entry name" value="Znf_NHR/GATA"/>
</dbReference>
<dbReference type="InterPro" id="IPR035500">
    <property type="entry name" value="NHR-like_dom_sf"/>
</dbReference>
<evidence type="ECO:0000256" key="3">
    <source>
        <dbReference type="ARBA" id="ARBA00022771"/>
    </source>
</evidence>
<dbReference type="InterPro" id="IPR001628">
    <property type="entry name" value="Znf_hrmn_rcpt"/>
</dbReference>
<organism evidence="14">
    <name type="scientific">Caenorhabditis remanei</name>
    <name type="common">Caenorhabditis vulgaris</name>
    <dbReference type="NCBI Taxonomy" id="31234"/>
    <lineage>
        <taxon>Eukaryota</taxon>
        <taxon>Metazoa</taxon>
        <taxon>Ecdysozoa</taxon>
        <taxon>Nematoda</taxon>
        <taxon>Chromadorea</taxon>
        <taxon>Rhabditida</taxon>
        <taxon>Rhabditina</taxon>
        <taxon>Rhabditomorpha</taxon>
        <taxon>Rhabditoidea</taxon>
        <taxon>Rhabditidae</taxon>
        <taxon>Peloderinae</taxon>
        <taxon>Caenorhabditis</taxon>
    </lineage>
</organism>
<dbReference type="SMART" id="SM00430">
    <property type="entry name" value="HOLI"/>
    <property type="match status" value="1"/>
</dbReference>
<dbReference type="eggNOG" id="KOG3575">
    <property type="taxonomic scope" value="Eukaryota"/>
</dbReference>
<dbReference type="AlphaFoldDB" id="E3N841"/>
<dbReference type="PROSITE" id="PS51030">
    <property type="entry name" value="NUCLEAR_REC_DBD_2"/>
    <property type="match status" value="1"/>
</dbReference>
<dbReference type="GO" id="GO:0003700">
    <property type="term" value="F:DNA-binding transcription factor activity"/>
    <property type="evidence" value="ECO:0007669"/>
    <property type="project" value="InterPro"/>
</dbReference>
<keyword evidence="4" id="KW-0862">Zinc</keyword>
<dbReference type="Proteomes" id="UP000008281">
    <property type="component" value="Unassembled WGS sequence"/>
</dbReference>
<sequence>MSTDLSYFAVKCKICLKTGHGLHFGIETCRACAAFFRVVVFRRTVVLNRKYKCRKRAGRCEVTADDEKSMCKFCRFKKCRELGMSTESELFVFVGSVNISSFPDVRTDHAIKDLTPVDSPCSSTTSEVQKLSEPDDRVAYNIMHPKTRGPALLLDINAIIKKSRVILETYFLPDEDSISHLNPLQRMVHSLRKIRANQSWNPEFVEKVEFIQMFYGWEVQMRGTASWLMHSDEFRKLPGHERIAIFKIVWAVWRRFERYTMTAEIFGQRCYDEKIYLHSHTLAIKMDNYSIDYSNVSDHGFDQFNNIFGGKMIQYYDIIVKPFLELKLTETEITFILCQIIWNYAGRRLQGQTQAAAERFLEQISNNLHQYYEKEYLDAPPEDPTTGKGGENRENRKNYASRLARMMQIVNQMLTVQLQLEDSLQVAFLFDMFNIVFTEPEFFRS</sequence>
<keyword evidence="3" id="KW-0863">Zinc-finger</keyword>
<dbReference type="OrthoDB" id="10018779at2759"/>
<dbReference type="PROSITE" id="PS51843">
    <property type="entry name" value="NR_LBD"/>
    <property type="match status" value="1"/>
</dbReference>
<reference evidence="13" key="1">
    <citation type="submission" date="2007-07" db="EMBL/GenBank/DDBJ databases">
        <title>PCAP assembly of the Caenorhabditis remanei genome.</title>
        <authorList>
            <consortium name="The Caenorhabditis remanei Sequencing Consortium"/>
            <person name="Wilson R.K."/>
        </authorList>
    </citation>
    <scope>NUCLEOTIDE SEQUENCE [LARGE SCALE GENOMIC DNA]</scope>
    <source>
        <strain evidence="13">PB4641</strain>
    </source>
</reference>
<dbReference type="Pfam" id="PF00105">
    <property type="entry name" value="zf-C4"/>
    <property type="match status" value="1"/>
</dbReference>
<keyword evidence="6" id="KW-0238">DNA-binding</keyword>
<dbReference type="SUPFAM" id="SSF57716">
    <property type="entry name" value="Glucocorticoid receptor-like (DNA-binding domain)"/>
    <property type="match status" value="1"/>
</dbReference>
<evidence type="ECO:0000256" key="2">
    <source>
        <dbReference type="ARBA" id="ARBA00022723"/>
    </source>
</evidence>
<evidence type="ECO:0000256" key="1">
    <source>
        <dbReference type="ARBA" id="ARBA00005993"/>
    </source>
</evidence>
<gene>
    <name evidence="13" type="ORF">CRE_15675</name>
</gene>
<evidence type="ECO:0000259" key="11">
    <source>
        <dbReference type="PROSITE" id="PS51030"/>
    </source>
</evidence>
<dbReference type="PANTHER" id="PTHR45680:SF31">
    <property type="entry name" value="NR LBD DOMAIN-CONTAINING PROTEIN-RELATED"/>
    <property type="match status" value="1"/>
</dbReference>
<dbReference type="HOGENOM" id="CLU_007368_7_0_1"/>
<evidence type="ECO:0000256" key="7">
    <source>
        <dbReference type="ARBA" id="ARBA00023163"/>
    </source>
</evidence>
<keyword evidence="5" id="KW-0805">Transcription regulation</keyword>
<feature type="region of interest" description="Disordered" evidence="10">
    <location>
        <begin position="376"/>
        <end position="395"/>
    </location>
</feature>
<keyword evidence="7" id="KW-0804">Transcription</keyword>
<evidence type="ECO:0000256" key="5">
    <source>
        <dbReference type="ARBA" id="ARBA00023015"/>
    </source>
</evidence>
<dbReference type="GO" id="GO:0043565">
    <property type="term" value="F:sequence-specific DNA binding"/>
    <property type="evidence" value="ECO:0007669"/>
    <property type="project" value="InterPro"/>
</dbReference>
<keyword evidence="8" id="KW-0675">Receptor</keyword>
<evidence type="ECO:0000256" key="8">
    <source>
        <dbReference type="ARBA" id="ARBA00023170"/>
    </source>
</evidence>
<evidence type="ECO:0000313" key="13">
    <source>
        <dbReference type="EMBL" id="EFO89300.1"/>
    </source>
</evidence>
<comment type="similarity">
    <text evidence="1">Belongs to the nuclear hormone receptor family.</text>
</comment>
<dbReference type="GO" id="GO:0008270">
    <property type="term" value="F:zinc ion binding"/>
    <property type="evidence" value="ECO:0007669"/>
    <property type="project" value="UniProtKB-KW"/>
</dbReference>
<evidence type="ECO:0000256" key="6">
    <source>
        <dbReference type="ARBA" id="ARBA00023125"/>
    </source>
</evidence>
<dbReference type="Gene3D" id="3.30.50.10">
    <property type="entry name" value="Erythroid Transcription Factor GATA-1, subunit A"/>
    <property type="match status" value="1"/>
</dbReference>
<dbReference type="Pfam" id="PF00104">
    <property type="entry name" value="Hormone_recep"/>
    <property type="match status" value="1"/>
</dbReference>
<keyword evidence="9" id="KW-0539">Nucleus</keyword>
<keyword evidence="2" id="KW-0479">Metal-binding</keyword>
<accession>E3N841</accession>
<evidence type="ECO:0000256" key="10">
    <source>
        <dbReference type="SAM" id="MobiDB-lite"/>
    </source>
</evidence>
<dbReference type="PANTHER" id="PTHR45680">
    <property type="entry name" value="NUCLEAR HORMONE RECEPTOR FAMILY"/>
    <property type="match status" value="1"/>
</dbReference>
<feature type="domain" description="Nuclear receptor" evidence="11">
    <location>
        <begin position="9"/>
        <end position="91"/>
    </location>
</feature>
<feature type="domain" description="NR LBD" evidence="12">
    <location>
        <begin position="173"/>
        <end position="445"/>
    </location>
</feature>
<dbReference type="InterPro" id="IPR051152">
    <property type="entry name" value="C.elegans_Orphan_NR"/>
</dbReference>
<dbReference type="SUPFAM" id="SSF48508">
    <property type="entry name" value="Nuclear receptor ligand-binding domain"/>
    <property type="match status" value="1"/>
</dbReference>
<proteinExistence type="inferred from homology"/>
<dbReference type="InParanoid" id="E3N841"/>
<protein>
    <submittedName>
        <fullName evidence="13">Uncharacterized protein</fullName>
    </submittedName>
</protein>
<dbReference type="Gene3D" id="1.10.565.10">
    <property type="entry name" value="Retinoid X Receptor"/>
    <property type="match status" value="1"/>
</dbReference>
<name>E3N841_CAERE</name>
<evidence type="ECO:0000256" key="9">
    <source>
        <dbReference type="ARBA" id="ARBA00023242"/>
    </source>
</evidence>
<dbReference type="SMART" id="SM00399">
    <property type="entry name" value="ZnF_C4"/>
    <property type="match status" value="1"/>
</dbReference>
<dbReference type="PRINTS" id="PR00047">
    <property type="entry name" value="STROIDFINGER"/>
</dbReference>
<keyword evidence="14" id="KW-1185">Reference proteome</keyword>
<dbReference type="OMA" id="AVKCKIC"/>
<evidence type="ECO:0000256" key="4">
    <source>
        <dbReference type="ARBA" id="ARBA00022833"/>
    </source>
</evidence>
<dbReference type="InterPro" id="IPR000536">
    <property type="entry name" value="Nucl_hrmn_rcpt_lig-bd"/>
</dbReference>
<evidence type="ECO:0000259" key="12">
    <source>
        <dbReference type="PROSITE" id="PS51843"/>
    </source>
</evidence>